<feature type="region of interest" description="Disordered" evidence="2">
    <location>
        <begin position="240"/>
        <end position="267"/>
    </location>
</feature>
<gene>
    <name evidence="3" type="primary">Cni-Y6B3B.3</name>
    <name evidence="3" type="synonym">Cnig_chr_V.g21629</name>
    <name evidence="3" type="ORF">B9Z55_021629</name>
</gene>
<sequence>MSGSEKTKKKKKMENGEEKKTDIENSVNTFLELKFLELVKMTVDQAVKVLFVSPEFKKGLGEAMATFQKQQKEAFDIELDKMKTKIDKLEKMVREQAEVVKQLGLDLKTGKVGDSEDVAEKKERLRSVVMLNVPELNSHFELEKNKCDLISVNLIIQYLNIGVQPMAVYRLGRQRQDGRPRLLKVVMPNSMSQRELLNRAPKLKTFNTNGHPPVYVRKSMSREELVEFRAMRAQQKPNGIMVNTRGSNSTDMQVDDDNSNINVTQKN</sequence>
<comment type="caution">
    <text evidence="3">The sequence shown here is derived from an EMBL/GenBank/DDBJ whole genome shotgun (WGS) entry which is preliminary data.</text>
</comment>
<evidence type="ECO:0000313" key="3">
    <source>
        <dbReference type="EMBL" id="PIC30368.1"/>
    </source>
</evidence>
<dbReference type="EMBL" id="PDUG01000005">
    <property type="protein sequence ID" value="PIC30368.1"/>
    <property type="molecule type" value="Genomic_DNA"/>
</dbReference>
<dbReference type="OrthoDB" id="5850875at2759"/>
<reference evidence="4" key="1">
    <citation type="submission" date="2017-10" db="EMBL/GenBank/DDBJ databases">
        <title>Rapid genome shrinkage in a self-fertile nematode reveals novel sperm competition proteins.</title>
        <authorList>
            <person name="Yin D."/>
            <person name="Schwarz E.M."/>
            <person name="Thomas C.G."/>
            <person name="Felde R.L."/>
            <person name="Korf I.F."/>
            <person name="Cutter A.D."/>
            <person name="Schartner C.M."/>
            <person name="Ralston E.J."/>
            <person name="Meyer B.J."/>
            <person name="Haag E.S."/>
        </authorList>
    </citation>
    <scope>NUCLEOTIDE SEQUENCE [LARGE SCALE GENOMIC DNA]</scope>
    <source>
        <strain evidence="4">JU1422</strain>
    </source>
</reference>
<dbReference type="STRING" id="1611254.A0A2G5TSZ3"/>
<proteinExistence type="predicted"/>
<name>A0A2G5TSZ3_9PELO</name>
<feature type="coiled-coil region" evidence="1">
    <location>
        <begin position="72"/>
        <end position="99"/>
    </location>
</feature>
<protein>
    <submittedName>
        <fullName evidence="3">Uncharacterized protein</fullName>
    </submittedName>
</protein>
<keyword evidence="4" id="KW-1185">Reference proteome</keyword>
<keyword evidence="1" id="KW-0175">Coiled coil</keyword>
<evidence type="ECO:0000256" key="1">
    <source>
        <dbReference type="SAM" id="Coils"/>
    </source>
</evidence>
<feature type="region of interest" description="Disordered" evidence="2">
    <location>
        <begin position="1"/>
        <end position="20"/>
    </location>
</feature>
<evidence type="ECO:0000313" key="4">
    <source>
        <dbReference type="Proteomes" id="UP000230233"/>
    </source>
</evidence>
<organism evidence="3 4">
    <name type="scientific">Caenorhabditis nigoni</name>
    <dbReference type="NCBI Taxonomy" id="1611254"/>
    <lineage>
        <taxon>Eukaryota</taxon>
        <taxon>Metazoa</taxon>
        <taxon>Ecdysozoa</taxon>
        <taxon>Nematoda</taxon>
        <taxon>Chromadorea</taxon>
        <taxon>Rhabditida</taxon>
        <taxon>Rhabditina</taxon>
        <taxon>Rhabditomorpha</taxon>
        <taxon>Rhabditoidea</taxon>
        <taxon>Rhabditidae</taxon>
        <taxon>Peloderinae</taxon>
        <taxon>Caenorhabditis</taxon>
    </lineage>
</organism>
<accession>A0A2G5TSZ3</accession>
<evidence type="ECO:0000256" key="2">
    <source>
        <dbReference type="SAM" id="MobiDB-lite"/>
    </source>
</evidence>
<dbReference type="AlphaFoldDB" id="A0A2G5TSZ3"/>
<dbReference type="Proteomes" id="UP000230233">
    <property type="component" value="Chromosome V"/>
</dbReference>